<dbReference type="PANTHER" id="PTHR35458:SF8">
    <property type="entry name" value="SLR0650 PROTEIN"/>
    <property type="match status" value="1"/>
</dbReference>
<dbReference type="PANTHER" id="PTHR35458">
    <property type="entry name" value="SLR0755 PROTEIN"/>
    <property type="match status" value="1"/>
</dbReference>
<protein>
    <submittedName>
        <fullName evidence="2">NYN domain-containing protein</fullName>
    </submittedName>
</protein>
<dbReference type="CDD" id="cd18722">
    <property type="entry name" value="PIN_NicB-like"/>
    <property type="match status" value="1"/>
</dbReference>
<dbReference type="Gene3D" id="3.40.50.1010">
    <property type="entry name" value="5'-nuclease"/>
    <property type="match status" value="1"/>
</dbReference>
<dbReference type="GeneID" id="94691358"/>
<dbReference type="Pfam" id="PF01936">
    <property type="entry name" value="NYN"/>
    <property type="match status" value="1"/>
</dbReference>
<evidence type="ECO:0000313" key="3">
    <source>
        <dbReference type="Proteomes" id="UP000183417"/>
    </source>
</evidence>
<dbReference type="RefSeq" id="WP_016449467.1">
    <property type="nucleotide sequence ID" value="NZ_CP141274.1"/>
</dbReference>
<dbReference type="Proteomes" id="UP000183417">
    <property type="component" value="Unassembled WGS sequence"/>
</dbReference>
<sequence length="210" mass="23499">MTYRTSVYVDGFNLYFGALKGTPYKWLNIRAMCEHLLDPHNQIDTIKYFTAFVSGTPADPDKPHHQQAYLRALRHVCPETQVIKGLFRTYEVTKRLVTPINGAKHARVLETTEKGSDVNLAVHLLNDAWLDKFDCAIVISGDSDLAESIRLVRNHHPKKVVGVIAPGKRSMSKELIKASNFIRAVSTSALSSSQFPDTIPGTSIHKPSDW</sequence>
<evidence type="ECO:0000259" key="1">
    <source>
        <dbReference type="Pfam" id="PF01936"/>
    </source>
</evidence>
<gene>
    <name evidence="2" type="ORF">SAMN05421547_13270</name>
</gene>
<proteinExistence type="predicted"/>
<dbReference type="InterPro" id="IPR021139">
    <property type="entry name" value="NYN"/>
</dbReference>
<organism evidence="2 3">
    <name type="scientific">Delftia lacustris</name>
    <dbReference type="NCBI Taxonomy" id="558537"/>
    <lineage>
        <taxon>Bacteria</taxon>
        <taxon>Pseudomonadati</taxon>
        <taxon>Pseudomonadota</taxon>
        <taxon>Betaproteobacteria</taxon>
        <taxon>Burkholderiales</taxon>
        <taxon>Comamonadaceae</taxon>
        <taxon>Delftia</taxon>
    </lineage>
</organism>
<accession>A0A1H3TU00</accession>
<dbReference type="EMBL" id="FNPE01000032">
    <property type="protein sequence ID" value="SDZ53632.1"/>
    <property type="molecule type" value="Genomic_DNA"/>
</dbReference>
<feature type="domain" description="NYN" evidence="1">
    <location>
        <begin position="4"/>
        <end position="182"/>
    </location>
</feature>
<dbReference type="GO" id="GO:0004540">
    <property type="term" value="F:RNA nuclease activity"/>
    <property type="evidence" value="ECO:0007669"/>
    <property type="project" value="InterPro"/>
</dbReference>
<dbReference type="InterPro" id="IPR047140">
    <property type="entry name" value="LabA"/>
</dbReference>
<name>A0A1H3TU00_9BURK</name>
<dbReference type="AlphaFoldDB" id="A0A1H3TU00"/>
<reference evidence="2 3" key="1">
    <citation type="submission" date="2016-10" db="EMBL/GenBank/DDBJ databases">
        <authorList>
            <person name="de Groot N.N."/>
        </authorList>
    </citation>
    <scope>NUCLEOTIDE SEQUENCE [LARGE SCALE GENOMIC DNA]</scope>
    <source>
        <strain evidence="2 3">LMG 24775</strain>
    </source>
</reference>
<evidence type="ECO:0000313" key="2">
    <source>
        <dbReference type="EMBL" id="SDZ53632.1"/>
    </source>
</evidence>